<dbReference type="OrthoDB" id="2835827at2759"/>
<reference evidence="2 3" key="1">
    <citation type="journal article" date="2019" name="Nat. Ecol. Evol.">
        <title>Megaphylogeny resolves global patterns of mushroom evolution.</title>
        <authorList>
            <person name="Varga T."/>
            <person name="Krizsan K."/>
            <person name="Foldi C."/>
            <person name="Dima B."/>
            <person name="Sanchez-Garcia M."/>
            <person name="Sanchez-Ramirez S."/>
            <person name="Szollosi G.J."/>
            <person name="Szarkandi J.G."/>
            <person name="Papp V."/>
            <person name="Albert L."/>
            <person name="Andreopoulos W."/>
            <person name="Angelini C."/>
            <person name="Antonin V."/>
            <person name="Barry K.W."/>
            <person name="Bougher N.L."/>
            <person name="Buchanan P."/>
            <person name="Buyck B."/>
            <person name="Bense V."/>
            <person name="Catcheside P."/>
            <person name="Chovatia M."/>
            <person name="Cooper J."/>
            <person name="Damon W."/>
            <person name="Desjardin D."/>
            <person name="Finy P."/>
            <person name="Geml J."/>
            <person name="Haridas S."/>
            <person name="Hughes K."/>
            <person name="Justo A."/>
            <person name="Karasinski D."/>
            <person name="Kautmanova I."/>
            <person name="Kiss B."/>
            <person name="Kocsube S."/>
            <person name="Kotiranta H."/>
            <person name="LaButti K.M."/>
            <person name="Lechner B.E."/>
            <person name="Liimatainen K."/>
            <person name="Lipzen A."/>
            <person name="Lukacs Z."/>
            <person name="Mihaltcheva S."/>
            <person name="Morgado L.N."/>
            <person name="Niskanen T."/>
            <person name="Noordeloos M.E."/>
            <person name="Ohm R.A."/>
            <person name="Ortiz-Santana B."/>
            <person name="Ovrebo C."/>
            <person name="Racz N."/>
            <person name="Riley R."/>
            <person name="Savchenko A."/>
            <person name="Shiryaev A."/>
            <person name="Soop K."/>
            <person name="Spirin V."/>
            <person name="Szebenyi C."/>
            <person name="Tomsovsky M."/>
            <person name="Tulloss R.E."/>
            <person name="Uehling J."/>
            <person name="Grigoriev I.V."/>
            <person name="Vagvolgyi C."/>
            <person name="Papp T."/>
            <person name="Martin F.M."/>
            <person name="Miettinen O."/>
            <person name="Hibbett D.S."/>
            <person name="Nagy L.G."/>
        </authorList>
    </citation>
    <scope>NUCLEOTIDE SEQUENCE [LARGE SCALE GENOMIC DNA]</scope>
    <source>
        <strain evidence="2 3">FP101781</strain>
    </source>
</reference>
<evidence type="ECO:0000256" key="1">
    <source>
        <dbReference type="SAM" id="SignalP"/>
    </source>
</evidence>
<proteinExistence type="predicted"/>
<feature type="chain" id="PRO_5021295897" evidence="1">
    <location>
        <begin position="26"/>
        <end position="138"/>
    </location>
</feature>
<accession>A0A4Y7TD88</accession>
<gene>
    <name evidence="2" type="ORF">FA13DRAFT_1790970</name>
</gene>
<comment type="caution">
    <text evidence="2">The sequence shown here is derived from an EMBL/GenBank/DDBJ whole genome shotgun (WGS) entry which is preliminary data.</text>
</comment>
<keyword evidence="3" id="KW-1185">Reference proteome</keyword>
<evidence type="ECO:0000313" key="3">
    <source>
        <dbReference type="Proteomes" id="UP000298030"/>
    </source>
</evidence>
<dbReference type="AlphaFoldDB" id="A0A4Y7TD88"/>
<feature type="signal peptide" evidence="1">
    <location>
        <begin position="1"/>
        <end position="25"/>
    </location>
</feature>
<keyword evidence="1" id="KW-0732">Signal</keyword>
<dbReference type="Proteomes" id="UP000298030">
    <property type="component" value="Unassembled WGS sequence"/>
</dbReference>
<evidence type="ECO:0000313" key="2">
    <source>
        <dbReference type="EMBL" id="TEB32135.1"/>
    </source>
</evidence>
<organism evidence="2 3">
    <name type="scientific">Coprinellus micaceus</name>
    <name type="common">Glistening ink-cap mushroom</name>
    <name type="synonym">Coprinus micaceus</name>
    <dbReference type="NCBI Taxonomy" id="71717"/>
    <lineage>
        <taxon>Eukaryota</taxon>
        <taxon>Fungi</taxon>
        <taxon>Dikarya</taxon>
        <taxon>Basidiomycota</taxon>
        <taxon>Agaricomycotina</taxon>
        <taxon>Agaricomycetes</taxon>
        <taxon>Agaricomycetidae</taxon>
        <taxon>Agaricales</taxon>
        <taxon>Agaricineae</taxon>
        <taxon>Psathyrellaceae</taxon>
        <taxon>Coprinellus</taxon>
    </lineage>
</organism>
<sequence length="138" mass="15641">MRIPFITLVPVIIALYSWAASIAEAQPGRRVNRPDRKGPGNYRREFLDYDELDFGLERREFDLEDLTTRELIDELADRLERRGNAGSKIKEAIKPKKKYGCPYCGAKYDTPELAKACATKPQILGGCKVMGAVQNVRH</sequence>
<protein>
    <submittedName>
        <fullName evidence="2">Uncharacterized protein</fullName>
    </submittedName>
</protein>
<name>A0A4Y7TD88_COPMI</name>
<dbReference type="EMBL" id="QPFP01000016">
    <property type="protein sequence ID" value="TEB32135.1"/>
    <property type="molecule type" value="Genomic_DNA"/>
</dbReference>